<dbReference type="EMBL" id="WSRP01000037">
    <property type="protein sequence ID" value="MVX57610.1"/>
    <property type="molecule type" value="Genomic_DNA"/>
</dbReference>
<protein>
    <submittedName>
        <fullName evidence="1">GatB/YqeY domain-containing protein</fullName>
    </submittedName>
</protein>
<organism evidence="1 2">
    <name type="scientific">Parasutterella muris</name>
    <dbReference type="NCBI Taxonomy" id="2565572"/>
    <lineage>
        <taxon>Bacteria</taxon>
        <taxon>Pseudomonadati</taxon>
        <taxon>Pseudomonadota</taxon>
        <taxon>Betaproteobacteria</taxon>
        <taxon>Burkholderiales</taxon>
        <taxon>Sutterellaceae</taxon>
        <taxon>Parasutterella</taxon>
    </lineage>
</organism>
<dbReference type="Pfam" id="PF09424">
    <property type="entry name" value="YqeY"/>
    <property type="match status" value="1"/>
</dbReference>
<keyword evidence="2" id="KW-1185">Reference proteome</keyword>
<dbReference type="InterPro" id="IPR003789">
    <property type="entry name" value="Asn/Gln_tRNA_amidoTrase-B-like"/>
</dbReference>
<evidence type="ECO:0000313" key="1">
    <source>
        <dbReference type="EMBL" id="MVX57610.1"/>
    </source>
</evidence>
<comment type="caution">
    <text evidence="1">The sequence shown here is derived from an EMBL/GenBank/DDBJ whole genome shotgun (WGS) entry which is preliminary data.</text>
</comment>
<dbReference type="InterPro" id="IPR042184">
    <property type="entry name" value="YqeY/Aim41_N"/>
</dbReference>
<dbReference type="GO" id="GO:0016884">
    <property type="term" value="F:carbon-nitrogen ligase activity, with glutamine as amido-N-donor"/>
    <property type="evidence" value="ECO:0007669"/>
    <property type="project" value="InterPro"/>
</dbReference>
<dbReference type="OrthoDB" id="9788127at2"/>
<sequence length="148" mass="15961">MSIKDQITSDMRDAMRAHEKEKLSALRMLLSSIKQKEVDGQIVADDAAIQQIIAKLIKQRNDSVEQYTKGGREDLAAKEAAEIEFFKVYLPAQLSDSELEAVIDEVLAGAGLGGMAAMGKAMGLVKPKVAGKADMGRVSALIKAKLTQ</sequence>
<dbReference type="InterPro" id="IPR019004">
    <property type="entry name" value="YqeY/Aim41"/>
</dbReference>
<proteinExistence type="predicted"/>
<dbReference type="PANTHER" id="PTHR28055">
    <property type="entry name" value="ALTERED INHERITANCE OF MITOCHONDRIA PROTEIN 41, MITOCHONDRIAL"/>
    <property type="match status" value="1"/>
</dbReference>
<name>A0A6L6YIT3_9BURK</name>
<dbReference type="InterPro" id="IPR023168">
    <property type="entry name" value="GatB_Yqey_C_2"/>
</dbReference>
<dbReference type="Gene3D" id="1.10.1510.10">
    <property type="entry name" value="Uncharacterised protein YqeY/AIM41 PF09424, N-terminal domain"/>
    <property type="match status" value="1"/>
</dbReference>
<dbReference type="RefSeq" id="WP_160336029.1">
    <property type="nucleotide sequence ID" value="NZ_WSRP01000037.1"/>
</dbReference>
<dbReference type="AlphaFoldDB" id="A0A6L6YIT3"/>
<dbReference type="Gene3D" id="1.10.10.410">
    <property type="match status" value="1"/>
</dbReference>
<evidence type="ECO:0000313" key="2">
    <source>
        <dbReference type="Proteomes" id="UP000472580"/>
    </source>
</evidence>
<accession>A0A6L6YIT3</accession>
<dbReference type="PANTHER" id="PTHR28055:SF1">
    <property type="entry name" value="ALTERED INHERITANCE OF MITOCHONDRIA PROTEIN 41, MITOCHONDRIAL"/>
    <property type="match status" value="1"/>
</dbReference>
<dbReference type="Proteomes" id="UP000472580">
    <property type="component" value="Unassembled WGS sequence"/>
</dbReference>
<reference evidence="1 2" key="1">
    <citation type="submission" date="2019-12" db="EMBL/GenBank/DDBJ databases">
        <title>Microbes associate with the intestines of laboratory mice.</title>
        <authorList>
            <person name="Navarre W."/>
            <person name="Wong E."/>
        </authorList>
    </citation>
    <scope>NUCLEOTIDE SEQUENCE [LARGE SCALE GENOMIC DNA]</scope>
    <source>
        <strain evidence="1 2">NM82_D38</strain>
    </source>
</reference>
<gene>
    <name evidence="1" type="ORF">E5987_10455</name>
</gene>
<dbReference type="SUPFAM" id="SSF89095">
    <property type="entry name" value="GatB/YqeY motif"/>
    <property type="match status" value="1"/>
</dbReference>